<keyword evidence="3" id="KW-1185">Reference proteome</keyword>
<dbReference type="Gene3D" id="3.30.420.40">
    <property type="match status" value="2"/>
</dbReference>
<name>A0A6V8MHG0_9BACT</name>
<protein>
    <submittedName>
        <fullName evidence="2">Sugar kinase</fullName>
    </submittedName>
</protein>
<sequence>MAGRDLETLCLGVDLGGTNLRCALVAEDGVIVERHSLATDIGSGREAFLDRLVAHLLELKHGAQKRGRQVSAAGLGVPGLFSNDGVLRSSVNLVALEGVNLAQEVARRVGVPTIALNDANASAVGEQRYGAGRPFASSLMVTLGTGVGAGLILDGRLWTGIDGVAAEFGHVTVEPEGRRCGCGNRGCLEQYASASAIAALAAEANVAPLSGRLDAAAVAARARQGCPKALGVYRRAGSYLGIALASVVNLLNLEAVVLGGGVAESFGLLAEALHREIRERAFPIPAERVRVLKGVLGDDAGILGAAATAYAVAAARPAPR</sequence>
<dbReference type="PANTHER" id="PTHR18964:SF149">
    <property type="entry name" value="BIFUNCTIONAL UDP-N-ACETYLGLUCOSAMINE 2-EPIMERASE_N-ACETYLMANNOSAMINE KINASE"/>
    <property type="match status" value="1"/>
</dbReference>
<dbReference type="PROSITE" id="PS01125">
    <property type="entry name" value="ROK"/>
    <property type="match status" value="1"/>
</dbReference>
<dbReference type="InterPro" id="IPR000600">
    <property type="entry name" value="ROK"/>
</dbReference>
<dbReference type="AlphaFoldDB" id="A0A6V8MHG0"/>
<dbReference type="InterPro" id="IPR049874">
    <property type="entry name" value="ROK_cs"/>
</dbReference>
<dbReference type="Proteomes" id="UP000556026">
    <property type="component" value="Unassembled WGS sequence"/>
</dbReference>
<dbReference type="CDD" id="cd23763">
    <property type="entry name" value="ASKHA_ATPase_ROK"/>
    <property type="match status" value="1"/>
</dbReference>
<organism evidence="2 3">
    <name type="scientific">Geomonas silvestris</name>
    <dbReference type="NCBI Taxonomy" id="2740184"/>
    <lineage>
        <taxon>Bacteria</taxon>
        <taxon>Pseudomonadati</taxon>
        <taxon>Thermodesulfobacteriota</taxon>
        <taxon>Desulfuromonadia</taxon>
        <taxon>Geobacterales</taxon>
        <taxon>Geobacteraceae</taxon>
        <taxon>Geomonas</taxon>
    </lineage>
</organism>
<dbReference type="EMBL" id="BLXX01000004">
    <property type="protein sequence ID" value="GFO59431.1"/>
    <property type="molecule type" value="Genomic_DNA"/>
</dbReference>
<dbReference type="GO" id="GO:0016301">
    <property type="term" value="F:kinase activity"/>
    <property type="evidence" value="ECO:0007669"/>
    <property type="project" value="UniProtKB-KW"/>
</dbReference>
<gene>
    <name evidence="2" type="ORF">GMST_17560</name>
</gene>
<reference evidence="3" key="1">
    <citation type="submission" date="2020-06" db="EMBL/GenBank/DDBJ databases">
        <title>Draft genomic sequence of Geomonas sp. Red330.</title>
        <authorList>
            <person name="Itoh H."/>
            <person name="Zhenxing X."/>
            <person name="Ushijima N."/>
            <person name="Masuda Y."/>
            <person name="Shiratori Y."/>
            <person name="Senoo K."/>
        </authorList>
    </citation>
    <scope>NUCLEOTIDE SEQUENCE [LARGE SCALE GENOMIC DNA]</scope>
    <source>
        <strain evidence="3">Red330</strain>
    </source>
</reference>
<comment type="caution">
    <text evidence="2">The sequence shown here is derived from an EMBL/GenBank/DDBJ whole genome shotgun (WGS) entry which is preliminary data.</text>
</comment>
<keyword evidence="2" id="KW-0418">Kinase</keyword>
<dbReference type="SUPFAM" id="SSF53067">
    <property type="entry name" value="Actin-like ATPase domain"/>
    <property type="match status" value="1"/>
</dbReference>
<dbReference type="RefSeq" id="WP_183354266.1">
    <property type="nucleotide sequence ID" value="NZ_BLXX01000004.1"/>
</dbReference>
<proteinExistence type="inferred from homology"/>
<dbReference type="InterPro" id="IPR043129">
    <property type="entry name" value="ATPase_NBD"/>
</dbReference>
<evidence type="ECO:0000313" key="2">
    <source>
        <dbReference type="EMBL" id="GFO59431.1"/>
    </source>
</evidence>
<accession>A0A6V8MHG0</accession>
<comment type="similarity">
    <text evidence="1">Belongs to the ROK (NagC/XylR) family.</text>
</comment>
<dbReference type="Pfam" id="PF00480">
    <property type="entry name" value="ROK"/>
    <property type="match status" value="1"/>
</dbReference>
<evidence type="ECO:0000313" key="3">
    <source>
        <dbReference type="Proteomes" id="UP000556026"/>
    </source>
</evidence>
<evidence type="ECO:0000256" key="1">
    <source>
        <dbReference type="ARBA" id="ARBA00006479"/>
    </source>
</evidence>
<dbReference type="PANTHER" id="PTHR18964">
    <property type="entry name" value="ROK (REPRESSOR, ORF, KINASE) FAMILY"/>
    <property type="match status" value="1"/>
</dbReference>
<keyword evidence="2" id="KW-0808">Transferase</keyword>